<accession>A0A7W5ZIB8</accession>
<keyword evidence="2" id="KW-0808">Transferase</keyword>
<dbReference type="CDD" id="cd00761">
    <property type="entry name" value="Glyco_tranf_GTA_type"/>
    <property type="match status" value="1"/>
</dbReference>
<dbReference type="SUPFAM" id="SSF53448">
    <property type="entry name" value="Nucleotide-diphospho-sugar transferases"/>
    <property type="match status" value="1"/>
</dbReference>
<organism evidence="2 3">
    <name type="scientific">Runella defluvii</name>
    <dbReference type="NCBI Taxonomy" id="370973"/>
    <lineage>
        <taxon>Bacteria</taxon>
        <taxon>Pseudomonadati</taxon>
        <taxon>Bacteroidota</taxon>
        <taxon>Cytophagia</taxon>
        <taxon>Cytophagales</taxon>
        <taxon>Spirosomataceae</taxon>
        <taxon>Runella</taxon>
    </lineage>
</organism>
<dbReference type="AlphaFoldDB" id="A0A7W5ZIB8"/>
<dbReference type="PANTHER" id="PTHR22916">
    <property type="entry name" value="GLYCOSYLTRANSFERASE"/>
    <property type="match status" value="1"/>
</dbReference>
<dbReference type="PANTHER" id="PTHR22916:SF3">
    <property type="entry name" value="UDP-GLCNAC:BETAGAL BETA-1,3-N-ACETYLGLUCOSAMINYLTRANSFERASE-LIKE PROTEIN 1"/>
    <property type="match status" value="1"/>
</dbReference>
<dbReference type="InterPro" id="IPR001173">
    <property type="entry name" value="Glyco_trans_2-like"/>
</dbReference>
<name>A0A7W5ZIB8_9BACT</name>
<dbReference type="GO" id="GO:0016758">
    <property type="term" value="F:hexosyltransferase activity"/>
    <property type="evidence" value="ECO:0007669"/>
    <property type="project" value="UniProtKB-ARBA"/>
</dbReference>
<gene>
    <name evidence="2" type="ORF">FHS57_000386</name>
</gene>
<proteinExistence type="predicted"/>
<reference evidence="2 3" key="1">
    <citation type="submission" date="2020-08" db="EMBL/GenBank/DDBJ databases">
        <title>Genomic Encyclopedia of Type Strains, Phase IV (KMG-IV): sequencing the most valuable type-strain genomes for metagenomic binning, comparative biology and taxonomic classification.</title>
        <authorList>
            <person name="Goeker M."/>
        </authorList>
    </citation>
    <scope>NUCLEOTIDE SEQUENCE [LARGE SCALE GENOMIC DNA]</scope>
    <source>
        <strain evidence="2 3">DSM 17976</strain>
    </source>
</reference>
<feature type="domain" description="Glycosyltransferase 2-like" evidence="1">
    <location>
        <begin position="6"/>
        <end position="137"/>
    </location>
</feature>
<dbReference type="Proteomes" id="UP000541352">
    <property type="component" value="Unassembled WGS sequence"/>
</dbReference>
<evidence type="ECO:0000313" key="3">
    <source>
        <dbReference type="Proteomes" id="UP000541352"/>
    </source>
</evidence>
<dbReference type="EMBL" id="JACIBY010000001">
    <property type="protein sequence ID" value="MBB3836404.1"/>
    <property type="molecule type" value="Genomic_DNA"/>
</dbReference>
<comment type="caution">
    <text evidence="2">The sequence shown here is derived from an EMBL/GenBank/DDBJ whole genome shotgun (WGS) entry which is preliminary data.</text>
</comment>
<keyword evidence="3" id="KW-1185">Reference proteome</keyword>
<evidence type="ECO:0000259" key="1">
    <source>
        <dbReference type="Pfam" id="PF00535"/>
    </source>
</evidence>
<dbReference type="Pfam" id="PF00535">
    <property type="entry name" value="Glycos_transf_2"/>
    <property type="match status" value="1"/>
</dbReference>
<dbReference type="RefSeq" id="WP_183971161.1">
    <property type="nucleotide sequence ID" value="NZ_JACIBY010000001.1"/>
</dbReference>
<sequence length="286" mass="33540">MSPRFSILLPTTNDRGLLLPYSVSSVLKQTIPDFELLIIGDGVNEFTRGVIQSLVKQDTRIKFFDFPKHLRRGEPNRHQVLTHYAQGKYVAYLLDRDLWLPNHLETLLELFEKGNFVSSNYFRLFQNGDIRYGYSNARQHFVFSAVAHTYEFYKNLPYGWRTTPPDVFTDDYMWAQFMEHPDYSPFFGSEATVLYFKRGATYPGIPTEKRVEELKEWEAKLSDSTFLHVMRKNVLQSLLDERAALQNDWIRIKGKTLAELVPFIQTKLTYSLYALKRRLAYAKKGH</sequence>
<dbReference type="Gene3D" id="3.90.550.10">
    <property type="entry name" value="Spore Coat Polysaccharide Biosynthesis Protein SpsA, Chain A"/>
    <property type="match status" value="1"/>
</dbReference>
<evidence type="ECO:0000313" key="2">
    <source>
        <dbReference type="EMBL" id="MBB3836404.1"/>
    </source>
</evidence>
<protein>
    <submittedName>
        <fullName evidence="2">Glycosyltransferase involved in cell wall biosynthesis</fullName>
    </submittedName>
</protein>
<dbReference type="InterPro" id="IPR029044">
    <property type="entry name" value="Nucleotide-diphossugar_trans"/>
</dbReference>